<dbReference type="GO" id="GO:0006886">
    <property type="term" value="P:intracellular protein transport"/>
    <property type="evidence" value="ECO:0007669"/>
    <property type="project" value="InterPro"/>
</dbReference>
<dbReference type="Proteomes" id="UP000261540">
    <property type="component" value="Unplaced"/>
</dbReference>
<evidence type="ECO:0000256" key="13">
    <source>
        <dbReference type="ARBA" id="ARBA00049674"/>
    </source>
</evidence>
<reference evidence="15" key="1">
    <citation type="submission" date="2025-08" db="UniProtKB">
        <authorList>
            <consortium name="Ensembl"/>
        </authorList>
    </citation>
    <scope>IDENTIFICATION</scope>
</reference>
<feature type="transmembrane region" description="Helical" evidence="14">
    <location>
        <begin position="119"/>
        <end position="140"/>
    </location>
</feature>
<evidence type="ECO:0000256" key="12">
    <source>
        <dbReference type="ARBA" id="ARBA00049570"/>
    </source>
</evidence>
<feature type="transmembrane region" description="Helical" evidence="14">
    <location>
        <begin position="12"/>
        <end position="33"/>
    </location>
</feature>
<name>A0A3B3T1G6_9TELE</name>
<keyword evidence="6" id="KW-0732">Signal</keyword>
<keyword evidence="5 14" id="KW-0812">Transmembrane</keyword>
<dbReference type="GO" id="GO:0008277">
    <property type="term" value="P:regulation of G protein-coupled receptor signaling pathway"/>
    <property type="evidence" value="ECO:0007669"/>
    <property type="project" value="InterPro"/>
</dbReference>
<dbReference type="GO" id="GO:0072659">
    <property type="term" value="P:protein localization to plasma membrane"/>
    <property type="evidence" value="ECO:0007669"/>
    <property type="project" value="TreeGrafter"/>
</dbReference>
<dbReference type="Pfam" id="PF04901">
    <property type="entry name" value="RAMP"/>
    <property type="match status" value="1"/>
</dbReference>
<dbReference type="GO" id="GO:0032870">
    <property type="term" value="P:cellular response to hormone stimulus"/>
    <property type="evidence" value="ECO:0007669"/>
    <property type="project" value="TreeGrafter"/>
</dbReference>
<evidence type="ECO:0000256" key="2">
    <source>
        <dbReference type="ARBA" id="ARBA00007087"/>
    </source>
</evidence>
<dbReference type="GO" id="GO:0006816">
    <property type="term" value="P:calcium ion transport"/>
    <property type="evidence" value="ECO:0007669"/>
    <property type="project" value="TreeGrafter"/>
</dbReference>
<keyword evidence="10" id="KW-0675">Receptor</keyword>
<evidence type="ECO:0000256" key="4">
    <source>
        <dbReference type="ARBA" id="ARBA00022475"/>
    </source>
</evidence>
<dbReference type="GO" id="GO:0043235">
    <property type="term" value="C:receptor complex"/>
    <property type="evidence" value="ECO:0007669"/>
    <property type="project" value="TreeGrafter"/>
</dbReference>
<evidence type="ECO:0000256" key="3">
    <source>
        <dbReference type="ARBA" id="ARBA00022448"/>
    </source>
</evidence>
<evidence type="ECO:0000256" key="10">
    <source>
        <dbReference type="ARBA" id="ARBA00023170"/>
    </source>
</evidence>
<dbReference type="AlphaFoldDB" id="A0A3B3T1G6"/>
<gene>
    <name evidence="15" type="primary">RAMP1</name>
</gene>
<evidence type="ECO:0000256" key="5">
    <source>
        <dbReference type="ARBA" id="ARBA00022692"/>
    </source>
</evidence>
<evidence type="ECO:0000256" key="6">
    <source>
        <dbReference type="ARBA" id="ARBA00022729"/>
    </source>
</evidence>
<dbReference type="Gene3D" id="1.10.150.510">
    <property type="entry name" value="Receptor activity modifying family"/>
    <property type="match status" value="1"/>
</dbReference>
<dbReference type="InterPro" id="IPR038126">
    <property type="entry name" value="RAMP_sf"/>
</dbReference>
<dbReference type="OrthoDB" id="10007519at2759"/>
<dbReference type="GO" id="GO:0031623">
    <property type="term" value="P:receptor internalization"/>
    <property type="evidence" value="ECO:0007669"/>
    <property type="project" value="TreeGrafter"/>
</dbReference>
<keyword evidence="3" id="KW-0813">Transport</keyword>
<dbReference type="Ensembl" id="ENSPKIT00000017112.1">
    <property type="protein sequence ID" value="ENSPKIP00000036171.1"/>
    <property type="gene ID" value="ENSPKIG00000014837.1"/>
</dbReference>
<keyword evidence="16" id="KW-1185">Reference proteome</keyword>
<evidence type="ECO:0000313" key="15">
    <source>
        <dbReference type="Ensembl" id="ENSPKIP00000036171.1"/>
    </source>
</evidence>
<dbReference type="PANTHER" id="PTHR14076">
    <property type="entry name" value="RECEPTOR ACTIVITY MODIFYING PROTEIN RAMP"/>
    <property type="match status" value="1"/>
</dbReference>
<evidence type="ECO:0000256" key="8">
    <source>
        <dbReference type="ARBA" id="ARBA00023136"/>
    </source>
</evidence>
<organism evidence="15 16">
    <name type="scientific">Paramormyrops kingsleyae</name>
    <dbReference type="NCBI Taxonomy" id="1676925"/>
    <lineage>
        <taxon>Eukaryota</taxon>
        <taxon>Metazoa</taxon>
        <taxon>Chordata</taxon>
        <taxon>Craniata</taxon>
        <taxon>Vertebrata</taxon>
        <taxon>Euteleostomi</taxon>
        <taxon>Actinopterygii</taxon>
        <taxon>Neopterygii</taxon>
        <taxon>Teleostei</taxon>
        <taxon>Osteoglossocephala</taxon>
        <taxon>Osteoglossomorpha</taxon>
        <taxon>Osteoglossiformes</taxon>
        <taxon>Mormyridae</taxon>
        <taxon>Paramormyrops</taxon>
    </lineage>
</organism>
<dbReference type="GO" id="GO:0007186">
    <property type="term" value="P:G protein-coupled receptor signaling pathway"/>
    <property type="evidence" value="ECO:0007669"/>
    <property type="project" value="TreeGrafter"/>
</dbReference>
<comment type="subunit">
    <text evidence="13">Heterodimer of CALCRL and RAMP1; the interaction induces allosteric modulation of CALCRL function and CGRP1/CALCA and CGRP2/CALCB ligand specificity. Heterodimer of CALCR and RAMP1; interaction forms the AMYR1 receptor complex for amylin/IAPP and CGRP1/CALCA ligands.</text>
</comment>
<evidence type="ECO:0000256" key="11">
    <source>
        <dbReference type="ARBA" id="ARBA00041071"/>
    </source>
</evidence>
<keyword evidence="9" id="KW-1015">Disulfide bond</keyword>
<dbReference type="GeneTree" id="ENSGT00940000159224"/>
<evidence type="ECO:0000256" key="14">
    <source>
        <dbReference type="SAM" id="Phobius"/>
    </source>
</evidence>
<protein>
    <recommendedName>
        <fullName evidence="11">Receptor activity-modifying protein 1</fullName>
    </recommendedName>
</protein>
<evidence type="ECO:0000256" key="1">
    <source>
        <dbReference type="ARBA" id="ARBA00004251"/>
    </source>
</evidence>
<evidence type="ECO:0000256" key="9">
    <source>
        <dbReference type="ARBA" id="ARBA00023157"/>
    </source>
</evidence>
<reference evidence="15" key="2">
    <citation type="submission" date="2025-09" db="UniProtKB">
        <authorList>
            <consortium name="Ensembl"/>
        </authorList>
    </citation>
    <scope>IDENTIFICATION</scope>
</reference>
<evidence type="ECO:0000313" key="16">
    <source>
        <dbReference type="Proteomes" id="UP000261540"/>
    </source>
</evidence>
<dbReference type="PANTHER" id="PTHR14076:SF3">
    <property type="entry name" value="RECEPTOR ACTIVITY-MODIFYING PROTEIN 1"/>
    <property type="match status" value="1"/>
</dbReference>
<keyword evidence="8 14" id="KW-0472">Membrane</keyword>
<evidence type="ECO:0000256" key="7">
    <source>
        <dbReference type="ARBA" id="ARBA00022989"/>
    </source>
</evidence>
<comment type="subcellular location">
    <subcellularLocation>
        <location evidence="1">Cell membrane</location>
        <topology evidence="1">Single-pass type I membrane protein</topology>
    </subcellularLocation>
</comment>
<dbReference type="InterPro" id="IPR006985">
    <property type="entry name" value="RAMP"/>
</dbReference>
<comment type="function">
    <text evidence="12">Accessory protein that interacts with and modulates the function of G-protein coupled receptors including calcitonin gene-related peptide type 1 receptor (CALCRL) and calcitonin receptor (CALCR). Required for the transport of CALCRL to the plasma membrane. Together with CALCRL, form the receptor complex for the calcitonin gene-related peptides CGRP1/CALCA and CGRP2/CALCB. Together with CALCR, form the AMYR1 receptor complex for amylin/IAPP and CGRP1/CALCA.</text>
</comment>
<comment type="similarity">
    <text evidence="2">Belongs to the RAMP family.</text>
</comment>
<accession>A0A3B3T1G6</accession>
<proteinExistence type="inferred from homology"/>
<dbReference type="GO" id="GO:0005886">
    <property type="term" value="C:plasma membrane"/>
    <property type="evidence" value="ECO:0007669"/>
    <property type="project" value="UniProtKB-SubCell"/>
</dbReference>
<keyword evidence="7 14" id="KW-1133">Transmembrane helix</keyword>
<sequence>MAIDCTSVRLRHVFVWCAIASHFILVTACNSAYQDAIDEFCLTKFKLDMEALDSHYWCSWDNTIQTYRELTNCTFMIALKMNCFWPNWPVEEFFVGIHRKYFQNCSLTGRLPEDPPKHILGPFIVVPILVTLLMTSLVVWRSKHSEGIV</sequence>
<keyword evidence="4" id="KW-1003">Cell membrane</keyword>
<dbReference type="STRING" id="1676925.ENSPKIP00000036171"/>
<dbReference type="GO" id="GO:0015026">
    <property type="term" value="F:coreceptor activity"/>
    <property type="evidence" value="ECO:0007669"/>
    <property type="project" value="InterPro"/>
</dbReference>
<dbReference type="GO" id="GO:0009986">
    <property type="term" value="C:cell surface"/>
    <property type="evidence" value="ECO:0007669"/>
    <property type="project" value="TreeGrafter"/>
</dbReference>